<evidence type="ECO:0000256" key="1">
    <source>
        <dbReference type="SAM" id="Phobius"/>
    </source>
</evidence>
<feature type="transmembrane region" description="Helical" evidence="1">
    <location>
        <begin position="69"/>
        <end position="94"/>
    </location>
</feature>
<sequence>MSILTPNRDAEAPTEAPGGKPDVRLITWFFPAWYGVFGVIICVLARVTPPPRPDVSDADKVAFFVSNGLTIQIGFMVLLILLGGAAITNGLVAFQMKRMSSGSVFAYVYIGGMGVGALPGFLLVGVCFLTAAFRPDRNPEHISLLYDLGMLSYNGSLGCFTVAYLALAIAILYDKNDVFPRWFAYVSIWQVVTEVIATQMFVFQSGPMAWNGSLAFWWAVVVFTVWLGALIVLLKRAAAREPLDAPPVD</sequence>
<keyword evidence="3" id="KW-1185">Reference proteome</keyword>
<protein>
    <recommendedName>
        <fullName evidence="4">DUF4386 domain-containing protein</fullName>
    </recommendedName>
</protein>
<evidence type="ECO:0008006" key="4">
    <source>
        <dbReference type="Google" id="ProtNLM"/>
    </source>
</evidence>
<proteinExistence type="predicted"/>
<name>A0ABM9LFM5_9MYCO</name>
<keyword evidence="1" id="KW-0472">Membrane</keyword>
<keyword evidence="1" id="KW-1133">Transmembrane helix</keyword>
<feature type="transmembrane region" description="Helical" evidence="1">
    <location>
        <begin position="25"/>
        <end position="49"/>
    </location>
</feature>
<gene>
    <name evidence="2" type="ORF">MU0053_001102</name>
</gene>
<feature type="transmembrane region" description="Helical" evidence="1">
    <location>
        <begin position="106"/>
        <end position="133"/>
    </location>
</feature>
<feature type="transmembrane region" description="Helical" evidence="1">
    <location>
        <begin position="182"/>
        <end position="203"/>
    </location>
</feature>
<dbReference type="Proteomes" id="UP001190465">
    <property type="component" value="Chromosome"/>
</dbReference>
<reference evidence="2 3" key="1">
    <citation type="submission" date="2023-08" db="EMBL/GenBank/DDBJ databases">
        <authorList>
            <person name="Folkvardsen B D."/>
            <person name="Norman A."/>
        </authorList>
    </citation>
    <scope>NUCLEOTIDE SEQUENCE [LARGE SCALE GENOMIC DNA]</scope>
    <source>
        <strain evidence="2 3">Mu0053</strain>
    </source>
</reference>
<dbReference type="RefSeq" id="WP_308481378.1">
    <property type="nucleotide sequence ID" value="NZ_OY726397.1"/>
</dbReference>
<organism evidence="2 3">
    <name type="scientific">[Mycobacterium] burgundiense</name>
    <dbReference type="NCBI Taxonomy" id="3064286"/>
    <lineage>
        <taxon>Bacteria</taxon>
        <taxon>Bacillati</taxon>
        <taxon>Actinomycetota</taxon>
        <taxon>Actinomycetes</taxon>
        <taxon>Mycobacteriales</taxon>
        <taxon>Mycobacteriaceae</taxon>
        <taxon>Mycolicibacterium</taxon>
    </lineage>
</organism>
<accession>A0ABM9LFM5</accession>
<evidence type="ECO:0000313" key="2">
    <source>
        <dbReference type="EMBL" id="CAJ1498213.1"/>
    </source>
</evidence>
<evidence type="ECO:0000313" key="3">
    <source>
        <dbReference type="Proteomes" id="UP001190465"/>
    </source>
</evidence>
<feature type="transmembrane region" description="Helical" evidence="1">
    <location>
        <begin position="215"/>
        <end position="234"/>
    </location>
</feature>
<keyword evidence="1" id="KW-0812">Transmembrane</keyword>
<dbReference type="EMBL" id="OY726397">
    <property type="protein sequence ID" value="CAJ1498213.1"/>
    <property type="molecule type" value="Genomic_DNA"/>
</dbReference>
<feature type="transmembrane region" description="Helical" evidence="1">
    <location>
        <begin position="153"/>
        <end position="173"/>
    </location>
</feature>